<feature type="transmembrane region" description="Helical" evidence="5">
    <location>
        <begin position="58"/>
        <end position="79"/>
    </location>
</feature>
<dbReference type="PANTHER" id="PTHR16002:SF4">
    <property type="entry name" value="TMEM248_TMEM219 DOMAIN-CONTAINING PROTEIN"/>
    <property type="match status" value="1"/>
</dbReference>
<evidence type="ECO:0000256" key="2">
    <source>
        <dbReference type="ARBA" id="ARBA00022692"/>
    </source>
</evidence>
<evidence type="ECO:0000256" key="3">
    <source>
        <dbReference type="ARBA" id="ARBA00022989"/>
    </source>
</evidence>
<comment type="caution">
    <text evidence="7">The sequence shown here is derived from an EMBL/GenBank/DDBJ whole genome shotgun (WGS) entry which is preliminary data.</text>
</comment>
<comment type="subcellular location">
    <subcellularLocation>
        <location evidence="1">Membrane</location>
    </subcellularLocation>
</comment>
<accession>A0A7J7JGK7</accession>
<dbReference type="Pfam" id="PF14940">
    <property type="entry name" value="TMEM219"/>
    <property type="match status" value="1"/>
</dbReference>
<evidence type="ECO:0000259" key="6">
    <source>
        <dbReference type="Pfam" id="PF14940"/>
    </source>
</evidence>
<evidence type="ECO:0000256" key="1">
    <source>
        <dbReference type="ARBA" id="ARBA00004370"/>
    </source>
</evidence>
<organism evidence="7 8">
    <name type="scientific">Bugula neritina</name>
    <name type="common">Brown bryozoan</name>
    <name type="synonym">Sertularia neritina</name>
    <dbReference type="NCBI Taxonomy" id="10212"/>
    <lineage>
        <taxon>Eukaryota</taxon>
        <taxon>Metazoa</taxon>
        <taxon>Spiralia</taxon>
        <taxon>Lophotrochozoa</taxon>
        <taxon>Bryozoa</taxon>
        <taxon>Gymnolaemata</taxon>
        <taxon>Cheilostomatida</taxon>
        <taxon>Flustrina</taxon>
        <taxon>Buguloidea</taxon>
        <taxon>Bugulidae</taxon>
        <taxon>Bugula</taxon>
    </lineage>
</organism>
<feature type="transmembrane region" description="Helical" evidence="5">
    <location>
        <begin position="281"/>
        <end position="301"/>
    </location>
</feature>
<dbReference type="GO" id="GO:0016020">
    <property type="term" value="C:membrane"/>
    <property type="evidence" value="ECO:0007669"/>
    <property type="project" value="UniProtKB-SubCell"/>
</dbReference>
<dbReference type="PANTHER" id="PTHR16002">
    <property type="entry name" value="TRANSMEMBRANE PROTEIN 248-LIKE"/>
    <property type="match status" value="1"/>
</dbReference>
<proteinExistence type="predicted"/>
<dbReference type="Proteomes" id="UP000593567">
    <property type="component" value="Unassembled WGS sequence"/>
</dbReference>
<dbReference type="InterPro" id="IPR039493">
    <property type="entry name" value="TMEM248/TMEM219"/>
</dbReference>
<feature type="domain" description="TMEM248/TMEM219" evidence="6">
    <location>
        <begin position="49"/>
        <end position="175"/>
    </location>
</feature>
<keyword evidence="4 5" id="KW-0472">Membrane</keyword>
<evidence type="ECO:0000256" key="5">
    <source>
        <dbReference type="SAM" id="Phobius"/>
    </source>
</evidence>
<evidence type="ECO:0000313" key="8">
    <source>
        <dbReference type="Proteomes" id="UP000593567"/>
    </source>
</evidence>
<gene>
    <name evidence="7" type="ORF">EB796_016235</name>
</gene>
<sequence length="325" mass="36407">MIFVLAFIRNITMDMERFGVTDHVLKPLNWLIMTFCCKSYVKDTGDSVSSCVKSRSPLGIIALVLVVVSAAFIFTAYYINNASAHSPTLKPISLDLSEFITQFSRLHWCLNDTKQDVDLLPSVHMKNTSEGADVSASDLALKSACLQMVVVIPGDYYPIFKNKSVFVTTISSSELFPTDSVSEEEVSRVRLTYLIQHNLSTSTKHSRDVLVPAYINISSAAPLPSYIRDISTCHYSPDENGPLTTVASCTNKAPKFHVDQKWEHDLDVYISIDERRINLHLMYTSYFIIISAITVIGFSLVRRGNLYKSSNKTNKLPPKANIVIY</sequence>
<keyword evidence="2 5" id="KW-0812">Transmembrane</keyword>
<protein>
    <recommendedName>
        <fullName evidence="6">TMEM248/TMEM219 domain-containing protein</fullName>
    </recommendedName>
</protein>
<name>A0A7J7JGK7_BUGNE</name>
<dbReference type="InterPro" id="IPR039587">
    <property type="entry name" value="TMEM248/TMEM219_dom"/>
</dbReference>
<evidence type="ECO:0000313" key="7">
    <source>
        <dbReference type="EMBL" id="KAF6025459.1"/>
    </source>
</evidence>
<dbReference type="EMBL" id="VXIV02002458">
    <property type="protein sequence ID" value="KAF6025459.1"/>
    <property type="molecule type" value="Genomic_DNA"/>
</dbReference>
<dbReference type="OrthoDB" id="6329605at2759"/>
<keyword evidence="8" id="KW-1185">Reference proteome</keyword>
<evidence type="ECO:0000256" key="4">
    <source>
        <dbReference type="ARBA" id="ARBA00023136"/>
    </source>
</evidence>
<dbReference type="AlphaFoldDB" id="A0A7J7JGK7"/>
<reference evidence="7" key="1">
    <citation type="submission" date="2020-06" db="EMBL/GenBank/DDBJ databases">
        <title>Draft genome of Bugula neritina, a colonial animal packing powerful symbionts and potential medicines.</title>
        <authorList>
            <person name="Rayko M."/>
        </authorList>
    </citation>
    <scope>NUCLEOTIDE SEQUENCE [LARGE SCALE GENOMIC DNA]</scope>
    <source>
        <strain evidence="7">Kwan_BN1</strain>
    </source>
</reference>
<keyword evidence="3 5" id="KW-1133">Transmembrane helix</keyword>